<reference evidence="1 2" key="1">
    <citation type="submission" date="2018-01" db="EMBL/GenBank/DDBJ databases">
        <title>Bacillus asahii Genome sequencing and assembly.</title>
        <authorList>
            <person name="Jiang H."/>
            <person name="Feng Y."/>
            <person name="Zhao F."/>
            <person name="Lin X."/>
        </authorList>
    </citation>
    <scope>NUCLEOTIDE SEQUENCE [LARGE SCALE GENOMIC DNA]</scope>
    <source>
        <strain evidence="1 2">OM18</strain>
    </source>
</reference>
<dbReference type="AlphaFoldDB" id="A0A3T0KTV0"/>
<dbReference type="KEGG" id="pasa:BAOM_3066"/>
<proteinExistence type="predicted"/>
<name>A0A3T0KTV0_9BACI</name>
<dbReference type="RefSeq" id="WP_257467347.1">
    <property type="nucleotide sequence ID" value="NZ_CP026095.1"/>
</dbReference>
<evidence type="ECO:0000313" key="1">
    <source>
        <dbReference type="EMBL" id="AZV43675.1"/>
    </source>
</evidence>
<organism evidence="1 2">
    <name type="scientific">Peribacillus asahii</name>
    <dbReference type="NCBI Taxonomy" id="228899"/>
    <lineage>
        <taxon>Bacteria</taxon>
        <taxon>Bacillati</taxon>
        <taxon>Bacillota</taxon>
        <taxon>Bacilli</taxon>
        <taxon>Bacillales</taxon>
        <taxon>Bacillaceae</taxon>
        <taxon>Peribacillus</taxon>
    </lineage>
</organism>
<dbReference type="EMBL" id="CP026095">
    <property type="protein sequence ID" value="AZV43675.1"/>
    <property type="molecule type" value="Genomic_DNA"/>
</dbReference>
<evidence type="ECO:0000313" key="2">
    <source>
        <dbReference type="Proteomes" id="UP000283095"/>
    </source>
</evidence>
<dbReference type="Proteomes" id="UP000283095">
    <property type="component" value="Chromosome"/>
</dbReference>
<gene>
    <name evidence="1" type="ORF">BAOM_3066</name>
</gene>
<accession>A0A3T0KTV0</accession>
<sequence length="44" mass="5110">MFKKLFKKKATPSIESIITKQMELSALFDQQQVKVLNEVKVLTK</sequence>
<protein>
    <submittedName>
        <fullName evidence="1">Uncharacterized protein</fullName>
    </submittedName>
</protein>